<evidence type="ECO:0000256" key="2">
    <source>
        <dbReference type="ARBA" id="ARBA00022692"/>
    </source>
</evidence>
<sequence length="72" mass="8209">MHPDPCIKCQDPYDYSCYLLEVDVTTILMGMVLIIGSLLSFIPQIVQLFKLKNTEGLSFQMLHLAQYNQDGI</sequence>
<proteinExistence type="predicted"/>
<accession>A0AA86QXS3</accession>
<organism evidence="6">
    <name type="scientific">Hexamita inflata</name>
    <dbReference type="NCBI Taxonomy" id="28002"/>
    <lineage>
        <taxon>Eukaryota</taxon>
        <taxon>Metamonada</taxon>
        <taxon>Diplomonadida</taxon>
        <taxon>Hexamitidae</taxon>
        <taxon>Hexamitinae</taxon>
        <taxon>Hexamita</taxon>
    </lineage>
</organism>
<reference evidence="6" key="1">
    <citation type="submission" date="2023-06" db="EMBL/GenBank/DDBJ databases">
        <authorList>
            <person name="Kurt Z."/>
        </authorList>
    </citation>
    <scope>NUCLEOTIDE SEQUENCE</scope>
</reference>
<evidence type="ECO:0000313" key="8">
    <source>
        <dbReference type="Proteomes" id="UP001642409"/>
    </source>
</evidence>
<dbReference type="Gene3D" id="1.20.1280.290">
    <property type="match status" value="1"/>
</dbReference>
<evidence type="ECO:0000256" key="1">
    <source>
        <dbReference type="ARBA" id="ARBA00004141"/>
    </source>
</evidence>
<comment type="caution">
    <text evidence="6">The sequence shown here is derived from an EMBL/GenBank/DDBJ whole genome shotgun (WGS) entry which is preliminary data.</text>
</comment>
<evidence type="ECO:0000256" key="3">
    <source>
        <dbReference type="ARBA" id="ARBA00022989"/>
    </source>
</evidence>
<dbReference type="Pfam" id="PF04193">
    <property type="entry name" value="PQ-loop"/>
    <property type="match status" value="1"/>
</dbReference>
<evidence type="ECO:0000313" key="7">
    <source>
        <dbReference type="EMBL" id="CAL6032728.1"/>
    </source>
</evidence>
<evidence type="ECO:0000256" key="4">
    <source>
        <dbReference type="ARBA" id="ARBA00023136"/>
    </source>
</evidence>
<protein>
    <submittedName>
        <fullName evidence="6">PQ loop repeat-containing protein</fullName>
    </submittedName>
    <submittedName>
        <fullName evidence="7">PQ_loop repeat-containing protein</fullName>
    </submittedName>
</protein>
<dbReference type="EMBL" id="CATOUU010001007">
    <property type="protein sequence ID" value="CAI9966540.1"/>
    <property type="molecule type" value="Genomic_DNA"/>
</dbReference>
<dbReference type="EMBL" id="CAXDID020000123">
    <property type="protein sequence ID" value="CAL6032728.1"/>
    <property type="molecule type" value="Genomic_DNA"/>
</dbReference>
<dbReference type="AlphaFoldDB" id="A0AA86QXS3"/>
<comment type="subcellular location">
    <subcellularLocation>
        <location evidence="1">Membrane</location>
        <topology evidence="1">Multi-pass membrane protein</topology>
    </subcellularLocation>
</comment>
<dbReference type="Proteomes" id="UP001642409">
    <property type="component" value="Unassembled WGS sequence"/>
</dbReference>
<feature type="transmembrane region" description="Helical" evidence="5">
    <location>
        <begin position="24"/>
        <end position="42"/>
    </location>
</feature>
<keyword evidence="8" id="KW-1185">Reference proteome</keyword>
<reference evidence="7 8" key="2">
    <citation type="submission" date="2024-07" db="EMBL/GenBank/DDBJ databases">
        <authorList>
            <person name="Akdeniz Z."/>
        </authorList>
    </citation>
    <scope>NUCLEOTIDE SEQUENCE [LARGE SCALE GENOMIC DNA]</scope>
</reference>
<gene>
    <name evidence="7" type="ORF">HINF_LOCUS34627</name>
    <name evidence="6" type="ORF">HINF_LOCUS54185</name>
</gene>
<evidence type="ECO:0000256" key="5">
    <source>
        <dbReference type="SAM" id="Phobius"/>
    </source>
</evidence>
<keyword evidence="4 5" id="KW-0472">Membrane</keyword>
<dbReference type="GO" id="GO:0016020">
    <property type="term" value="C:membrane"/>
    <property type="evidence" value="ECO:0007669"/>
    <property type="project" value="UniProtKB-SubCell"/>
</dbReference>
<dbReference type="InterPro" id="IPR006603">
    <property type="entry name" value="PQ-loop_rpt"/>
</dbReference>
<name>A0AA86QXS3_9EUKA</name>
<evidence type="ECO:0000313" key="6">
    <source>
        <dbReference type="EMBL" id="CAI9966540.1"/>
    </source>
</evidence>
<keyword evidence="2 5" id="KW-0812">Transmembrane</keyword>
<keyword evidence="3 5" id="KW-1133">Transmembrane helix</keyword>